<evidence type="ECO:0000313" key="1">
    <source>
        <dbReference type="EMBL" id="KAK7934304.1"/>
    </source>
</evidence>
<name>A0AAW0PT19_9GOBI</name>
<gene>
    <name evidence="1" type="ORF">WMY93_005200</name>
</gene>
<reference evidence="2" key="1">
    <citation type="submission" date="2024-04" db="EMBL/GenBank/DDBJ databases">
        <title>Salinicola lusitanus LLJ914,a marine bacterium isolated from the Okinawa Trough.</title>
        <authorList>
            <person name="Li J."/>
        </authorList>
    </citation>
    <scope>NUCLEOTIDE SEQUENCE [LARGE SCALE GENOMIC DNA]</scope>
</reference>
<proteinExistence type="predicted"/>
<dbReference type="EMBL" id="JBBPFD010000003">
    <property type="protein sequence ID" value="KAK7934304.1"/>
    <property type="molecule type" value="Genomic_DNA"/>
</dbReference>
<dbReference type="InterPro" id="IPR040261">
    <property type="entry name" value="FAM240"/>
</dbReference>
<evidence type="ECO:0000313" key="2">
    <source>
        <dbReference type="Proteomes" id="UP001460270"/>
    </source>
</evidence>
<organism evidence="1 2">
    <name type="scientific">Mugilogobius chulae</name>
    <name type="common">yellowstripe goby</name>
    <dbReference type="NCBI Taxonomy" id="88201"/>
    <lineage>
        <taxon>Eukaryota</taxon>
        <taxon>Metazoa</taxon>
        <taxon>Chordata</taxon>
        <taxon>Craniata</taxon>
        <taxon>Vertebrata</taxon>
        <taxon>Euteleostomi</taxon>
        <taxon>Actinopterygii</taxon>
        <taxon>Neopterygii</taxon>
        <taxon>Teleostei</taxon>
        <taxon>Neoteleostei</taxon>
        <taxon>Acanthomorphata</taxon>
        <taxon>Gobiaria</taxon>
        <taxon>Gobiiformes</taxon>
        <taxon>Gobioidei</taxon>
        <taxon>Gobiidae</taxon>
        <taxon>Gobionellinae</taxon>
        <taxon>Mugilogobius</taxon>
    </lineage>
</organism>
<dbReference type="PANTHER" id="PTHR40387">
    <property type="entry name" value="PROTEIN FAM240B"/>
    <property type="match status" value="1"/>
</dbReference>
<keyword evidence="2" id="KW-1185">Reference proteome</keyword>
<protein>
    <submittedName>
        <fullName evidence="1">Uncharacterized protein</fullName>
    </submittedName>
</protein>
<sequence>MVVSNGRILDFTRRHRIRFGSPQFKVLLGLRLKPRLGAGPRLGSGSPRPFSDSCSELHSSAGSFTTPQTTGAMNLALVHDRLHIKSFWEKRIHNDTEHAHNEEERRNRSALGKLRGEWTVRLEARNKHLKMLNENFLKKPKTESTDQNQT</sequence>
<dbReference type="PANTHER" id="PTHR40387:SF1">
    <property type="entry name" value="PROTEIN FAM240B"/>
    <property type="match status" value="1"/>
</dbReference>
<dbReference type="AlphaFoldDB" id="A0AAW0PT19"/>
<accession>A0AAW0PT19</accession>
<comment type="caution">
    <text evidence="1">The sequence shown here is derived from an EMBL/GenBank/DDBJ whole genome shotgun (WGS) entry which is preliminary data.</text>
</comment>
<dbReference type="Proteomes" id="UP001460270">
    <property type="component" value="Unassembled WGS sequence"/>
</dbReference>